<evidence type="ECO:0000313" key="2">
    <source>
        <dbReference type="Proteomes" id="UP000542674"/>
    </source>
</evidence>
<dbReference type="PANTHER" id="PTHR37807">
    <property type="entry name" value="OS07G0160300 PROTEIN"/>
    <property type="match status" value="1"/>
</dbReference>
<keyword evidence="1" id="KW-0808">Transferase</keyword>
<comment type="caution">
    <text evidence="1">The sequence shown here is derived from an EMBL/GenBank/DDBJ whole genome shotgun (WGS) entry which is preliminary data.</text>
</comment>
<dbReference type="Pfam" id="PF13671">
    <property type="entry name" value="AAA_33"/>
    <property type="match status" value="1"/>
</dbReference>
<dbReference type="Proteomes" id="UP000542674">
    <property type="component" value="Unassembled WGS sequence"/>
</dbReference>
<keyword evidence="1" id="KW-0418">Kinase</keyword>
<name>A0A7W7WY44_9PSEU</name>
<organism evidence="1 2">
    <name type="scientific">Saccharothrix violaceirubra</name>
    <dbReference type="NCBI Taxonomy" id="413306"/>
    <lineage>
        <taxon>Bacteria</taxon>
        <taxon>Bacillati</taxon>
        <taxon>Actinomycetota</taxon>
        <taxon>Actinomycetes</taxon>
        <taxon>Pseudonocardiales</taxon>
        <taxon>Pseudonocardiaceae</taxon>
        <taxon>Saccharothrix</taxon>
    </lineage>
</organism>
<dbReference type="PANTHER" id="PTHR37807:SF3">
    <property type="entry name" value="OS07G0160300 PROTEIN"/>
    <property type="match status" value="1"/>
</dbReference>
<proteinExistence type="predicted"/>
<keyword evidence="2" id="KW-1185">Reference proteome</keyword>
<dbReference type="Gene3D" id="3.40.50.300">
    <property type="entry name" value="P-loop containing nucleotide triphosphate hydrolases"/>
    <property type="match status" value="1"/>
</dbReference>
<reference evidence="1 2" key="1">
    <citation type="submission" date="2020-08" db="EMBL/GenBank/DDBJ databases">
        <title>Sequencing the genomes of 1000 actinobacteria strains.</title>
        <authorList>
            <person name="Klenk H.-P."/>
        </authorList>
    </citation>
    <scope>NUCLEOTIDE SEQUENCE [LARGE SCALE GENOMIC DNA]</scope>
    <source>
        <strain evidence="1 2">DSM 45084</strain>
    </source>
</reference>
<dbReference type="GO" id="GO:0016301">
    <property type="term" value="F:kinase activity"/>
    <property type="evidence" value="ECO:0007669"/>
    <property type="project" value="UniProtKB-KW"/>
</dbReference>
<dbReference type="AlphaFoldDB" id="A0A7W7WY44"/>
<sequence length="172" mass="18484">MNDAMLVVMSGAPGAGKSAIARGIGRTLGAPVISVDPVEAALWRAGIDRTQPTGLAAYTVVEAVAEEVLTGGLPVVVDAVNAVEPARAMWQDLGARHGIRVEPVKVVCSDPGVHRRRLEHRSRGIVGFPEPTWEDVLALEYEPWDVFTVDTVRPLDECVEQAVRHLRAGPRP</sequence>
<dbReference type="InterPro" id="IPR027417">
    <property type="entry name" value="P-loop_NTPase"/>
</dbReference>
<dbReference type="RefSeq" id="WP_221447393.1">
    <property type="nucleotide sequence ID" value="NZ_BAABAI010000041.1"/>
</dbReference>
<accession>A0A7W7WY44</accession>
<dbReference type="SUPFAM" id="SSF52540">
    <property type="entry name" value="P-loop containing nucleoside triphosphate hydrolases"/>
    <property type="match status" value="1"/>
</dbReference>
<evidence type="ECO:0000313" key="1">
    <source>
        <dbReference type="EMBL" id="MBB4968134.1"/>
    </source>
</evidence>
<gene>
    <name evidence="1" type="ORF">F4559_005493</name>
</gene>
<dbReference type="EMBL" id="JACHJS010000001">
    <property type="protein sequence ID" value="MBB4968134.1"/>
    <property type="molecule type" value="Genomic_DNA"/>
</dbReference>
<protein>
    <submittedName>
        <fullName evidence="1">Putative kinase</fullName>
    </submittedName>
</protein>